<protein>
    <submittedName>
        <fullName evidence="2">Uncharacterized protein</fullName>
    </submittedName>
</protein>
<dbReference type="Proteomes" id="UP000265180">
    <property type="component" value="Chromosome 22"/>
</dbReference>
<dbReference type="AlphaFoldDB" id="A0A3P9LJT2"/>
<name>A0A3P9LJT2_ORYLA</name>
<evidence type="ECO:0000256" key="1">
    <source>
        <dbReference type="SAM" id="MobiDB-lite"/>
    </source>
</evidence>
<reference evidence="2" key="3">
    <citation type="submission" date="2025-08" db="UniProtKB">
        <authorList>
            <consortium name="Ensembl"/>
        </authorList>
    </citation>
    <scope>IDENTIFICATION</scope>
    <source>
        <strain evidence="2">HNI</strain>
    </source>
</reference>
<feature type="region of interest" description="Disordered" evidence="1">
    <location>
        <begin position="1"/>
        <end position="44"/>
    </location>
</feature>
<sequence>MHTPTCTKHNPSRCIVGKGDNPPPHTHTHTSPWDPSIHSAQSSGMGKAFKQEIMGVSVKENKFLFYFLYIRHDSMQMLHAQSVCVILHCL</sequence>
<organism evidence="2 3">
    <name type="scientific">Oryzias latipes</name>
    <name type="common">Japanese rice fish</name>
    <name type="synonym">Japanese killifish</name>
    <dbReference type="NCBI Taxonomy" id="8090"/>
    <lineage>
        <taxon>Eukaryota</taxon>
        <taxon>Metazoa</taxon>
        <taxon>Chordata</taxon>
        <taxon>Craniata</taxon>
        <taxon>Vertebrata</taxon>
        <taxon>Euteleostomi</taxon>
        <taxon>Actinopterygii</taxon>
        <taxon>Neopterygii</taxon>
        <taxon>Teleostei</taxon>
        <taxon>Neoteleostei</taxon>
        <taxon>Acanthomorphata</taxon>
        <taxon>Ovalentaria</taxon>
        <taxon>Atherinomorphae</taxon>
        <taxon>Beloniformes</taxon>
        <taxon>Adrianichthyidae</taxon>
        <taxon>Oryziinae</taxon>
        <taxon>Oryzias</taxon>
    </lineage>
</organism>
<accession>A0A3P9LJT2</accession>
<reference evidence="2 3" key="2">
    <citation type="submission" date="2017-04" db="EMBL/GenBank/DDBJ databases">
        <title>CpG methylation of centromeres and impact of large insertions on vertebrate speciation.</title>
        <authorList>
            <person name="Ichikawa K."/>
            <person name="Yoshimura J."/>
            <person name="Morishita S."/>
        </authorList>
    </citation>
    <scope>NUCLEOTIDE SEQUENCE</scope>
    <source>
        <strain evidence="2 3">HNI</strain>
    </source>
</reference>
<dbReference type="Ensembl" id="ENSORLT00020035810.1">
    <property type="protein sequence ID" value="ENSORLP00020020853.1"/>
    <property type="gene ID" value="ENSORLG00020021851.1"/>
</dbReference>
<proteinExistence type="predicted"/>
<evidence type="ECO:0000313" key="2">
    <source>
        <dbReference type="Ensembl" id="ENSORLP00020020853.1"/>
    </source>
</evidence>
<reference evidence="2" key="4">
    <citation type="submission" date="2025-09" db="UniProtKB">
        <authorList>
            <consortium name="Ensembl"/>
        </authorList>
    </citation>
    <scope>IDENTIFICATION</scope>
    <source>
        <strain evidence="2">HNI</strain>
    </source>
</reference>
<evidence type="ECO:0000313" key="3">
    <source>
        <dbReference type="Proteomes" id="UP000265180"/>
    </source>
</evidence>
<reference key="1">
    <citation type="journal article" date="2007" name="Nature">
        <title>The medaka draft genome and insights into vertebrate genome evolution.</title>
        <authorList>
            <person name="Kasahara M."/>
            <person name="Naruse K."/>
            <person name="Sasaki S."/>
            <person name="Nakatani Y."/>
            <person name="Qu W."/>
            <person name="Ahsan B."/>
            <person name="Yamada T."/>
            <person name="Nagayasu Y."/>
            <person name="Doi K."/>
            <person name="Kasai Y."/>
            <person name="Jindo T."/>
            <person name="Kobayashi D."/>
            <person name="Shimada A."/>
            <person name="Toyoda A."/>
            <person name="Kuroki Y."/>
            <person name="Fujiyama A."/>
            <person name="Sasaki T."/>
            <person name="Shimizu A."/>
            <person name="Asakawa S."/>
            <person name="Shimizu N."/>
            <person name="Hashimoto S."/>
            <person name="Yang J."/>
            <person name="Lee Y."/>
            <person name="Matsushima K."/>
            <person name="Sugano S."/>
            <person name="Sakaizumi M."/>
            <person name="Narita T."/>
            <person name="Ohishi K."/>
            <person name="Haga S."/>
            <person name="Ohta F."/>
            <person name="Nomoto H."/>
            <person name="Nogata K."/>
            <person name="Morishita T."/>
            <person name="Endo T."/>
            <person name="Shin-I T."/>
            <person name="Takeda H."/>
            <person name="Morishita S."/>
            <person name="Kohara Y."/>
        </authorList>
    </citation>
    <scope>NUCLEOTIDE SEQUENCE [LARGE SCALE GENOMIC DNA]</scope>
    <source>
        <strain>Hd-rR</strain>
    </source>
</reference>